<feature type="chain" id="PRO_5047091680" evidence="1">
    <location>
        <begin position="23"/>
        <end position="337"/>
    </location>
</feature>
<gene>
    <name evidence="2" type="ORF">H8B21_15930</name>
</gene>
<reference evidence="2 3" key="1">
    <citation type="submission" date="2020-08" db="EMBL/GenBank/DDBJ databases">
        <title>Sphingobacterium sp. DN00404 isolated from aquaculture water.</title>
        <authorList>
            <person name="Zhang M."/>
        </authorList>
    </citation>
    <scope>NUCLEOTIDE SEQUENCE [LARGE SCALE GENOMIC DNA]</scope>
    <source>
        <strain evidence="2 3">KCTC 42746</strain>
    </source>
</reference>
<proteinExistence type="predicted"/>
<name>A0ABR7XVL2_9SPHI</name>
<keyword evidence="3" id="KW-1185">Reference proteome</keyword>
<evidence type="ECO:0000313" key="3">
    <source>
        <dbReference type="Proteomes" id="UP000651112"/>
    </source>
</evidence>
<dbReference type="SUPFAM" id="SSF56281">
    <property type="entry name" value="Metallo-hydrolase/oxidoreductase"/>
    <property type="match status" value="1"/>
</dbReference>
<comment type="caution">
    <text evidence="2">The sequence shown here is derived from an EMBL/GenBank/DDBJ whole genome shotgun (WGS) entry which is preliminary data.</text>
</comment>
<organism evidence="2 3">
    <name type="scientific">Sphingobacterium chuzhouense</name>
    <dbReference type="NCBI Taxonomy" id="1742264"/>
    <lineage>
        <taxon>Bacteria</taxon>
        <taxon>Pseudomonadati</taxon>
        <taxon>Bacteroidota</taxon>
        <taxon>Sphingobacteriia</taxon>
        <taxon>Sphingobacteriales</taxon>
        <taxon>Sphingobacteriaceae</taxon>
        <taxon>Sphingobacterium</taxon>
    </lineage>
</organism>
<keyword evidence="1" id="KW-0732">Signal</keyword>
<dbReference type="RefSeq" id="WP_190314716.1">
    <property type="nucleotide sequence ID" value="NZ_JACNYL010000003.1"/>
</dbReference>
<protein>
    <submittedName>
        <fullName evidence="2">MBL fold metallo-hydrolase</fullName>
    </submittedName>
</protein>
<accession>A0ABR7XVL2</accession>
<dbReference type="Gene3D" id="3.60.15.10">
    <property type="entry name" value="Ribonuclease Z/Hydroxyacylglutathione hydrolase-like"/>
    <property type="match status" value="1"/>
</dbReference>
<dbReference type="InterPro" id="IPR036866">
    <property type="entry name" value="RibonucZ/Hydroxyglut_hydro"/>
</dbReference>
<dbReference type="Proteomes" id="UP000651112">
    <property type="component" value="Unassembled WGS sequence"/>
</dbReference>
<dbReference type="EMBL" id="JACNYL010000003">
    <property type="protein sequence ID" value="MBD1423059.1"/>
    <property type="molecule type" value="Genomic_DNA"/>
</dbReference>
<feature type="signal peptide" evidence="1">
    <location>
        <begin position="1"/>
        <end position="22"/>
    </location>
</feature>
<evidence type="ECO:0000256" key="1">
    <source>
        <dbReference type="SAM" id="SignalP"/>
    </source>
</evidence>
<sequence>MKNKFVCGICLCLWIIQGAAQAQIRQYYHKDPQSLLEDQSTIILDHVYKTLDRYPPDTLYTNERKLALFSLDGIMHDTRMDTSMTLKNYFKYVLDRVIDSLQSNKTATGIRIFKVYNHGFIIQSESVTIAIDLVGSSRHWYIDDSQIQKLIDLSDVLFVTHRHGDHADAAVADMFAKQEKKVIVPTGLWEEKSSNYIHLRDSSATITKDIVLGNSKQLKIKVFPGHQDNVPNNIYAITTPENLTVMHTGDQANKNDRSWIRELRNEVETDVLLLHCWMPNLEEAINSINPRLIITGHENELQHSIDHREPYWLTFNKMKSITTPYVIMAWGEYYHYK</sequence>
<evidence type="ECO:0000313" key="2">
    <source>
        <dbReference type="EMBL" id="MBD1423059.1"/>
    </source>
</evidence>